<feature type="compositionally biased region" description="Low complexity" evidence="1">
    <location>
        <begin position="393"/>
        <end position="405"/>
    </location>
</feature>
<organism evidence="2 3">
    <name type="scientific">Pelagomonas calceolata</name>
    <dbReference type="NCBI Taxonomy" id="35677"/>
    <lineage>
        <taxon>Eukaryota</taxon>
        <taxon>Sar</taxon>
        <taxon>Stramenopiles</taxon>
        <taxon>Ochrophyta</taxon>
        <taxon>Pelagophyceae</taxon>
        <taxon>Pelagomonadales</taxon>
        <taxon>Pelagomonadaceae</taxon>
        <taxon>Pelagomonas</taxon>
    </lineage>
</organism>
<feature type="compositionally biased region" description="Basic and acidic residues" evidence="1">
    <location>
        <begin position="137"/>
        <end position="147"/>
    </location>
</feature>
<dbReference type="OrthoDB" id="10687381at2759"/>
<feature type="region of interest" description="Disordered" evidence="1">
    <location>
        <begin position="1"/>
        <end position="24"/>
    </location>
</feature>
<feature type="region of interest" description="Disordered" evidence="1">
    <location>
        <begin position="128"/>
        <end position="179"/>
    </location>
</feature>
<feature type="region of interest" description="Disordered" evidence="1">
    <location>
        <begin position="312"/>
        <end position="434"/>
    </location>
</feature>
<sequence>MVEESKDEELPLLEAPAPRFGDDACTEDEALDTSVPVAFLTSTRANPDLGYRVPTSASALLATRSQDRAALLRQETLARRAFSMAEVDVREHARARRRVDRERRKRDALALDVERRRYRERHFLEVDGGAAPVAPGPRERPHLDRAAQRSRLRRREPGAPFVDAAPRSKAPDAKPYRPLPAKDAVFVGNSIAADICRQRTRAERAFKRERLDAQKAQSKRDERRRRATLERETRELRERIRADEEARKKIALRQRFVADKYKTAASVESKAQLLKCLALQYLRDAAEGTQGPEPTIAWRETRNETGTVYARESVCVGAPPKEPPTLRRDTLTLPDPPGYRRRRRPPPAAAEAPREPGAGAGAAAPAAGDALRVRLPPTDPAPPPGDVRRPAARRPALALAASSRALENQSILEGASVLDTDAGPGPPDLGPLAE</sequence>
<dbReference type="EMBL" id="CAKKNE010000003">
    <property type="protein sequence ID" value="CAH0372382.1"/>
    <property type="molecule type" value="Genomic_DNA"/>
</dbReference>
<proteinExistence type="predicted"/>
<feature type="region of interest" description="Disordered" evidence="1">
    <location>
        <begin position="207"/>
        <end position="227"/>
    </location>
</feature>
<accession>A0A8J2WXG6</accession>
<gene>
    <name evidence="2" type="ORF">PECAL_3P23740</name>
</gene>
<evidence type="ECO:0000256" key="1">
    <source>
        <dbReference type="SAM" id="MobiDB-lite"/>
    </source>
</evidence>
<feature type="compositionally biased region" description="Low complexity" evidence="1">
    <location>
        <begin position="349"/>
        <end position="370"/>
    </location>
</feature>
<evidence type="ECO:0000313" key="2">
    <source>
        <dbReference type="EMBL" id="CAH0372382.1"/>
    </source>
</evidence>
<name>A0A8J2WXG6_9STRA</name>
<feature type="compositionally biased region" description="Acidic residues" evidence="1">
    <location>
        <begin position="1"/>
        <end position="11"/>
    </location>
</feature>
<reference evidence="2" key="1">
    <citation type="submission" date="2021-11" db="EMBL/GenBank/DDBJ databases">
        <authorList>
            <consortium name="Genoscope - CEA"/>
            <person name="William W."/>
        </authorList>
    </citation>
    <scope>NUCLEOTIDE SEQUENCE</scope>
</reference>
<feature type="compositionally biased region" description="Basic and acidic residues" evidence="1">
    <location>
        <begin position="207"/>
        <end position="221"/>
    </location>
</feature>
<feature type="compositionally biased region" description="Pro residues" evidence="1">
    <location>
        <begin position="424"/>
        <end position="434"/>
    </location>
</feature>
<protein>
    <submittedName>
        <fullName evidence="2">Uncharacterized protein</fullName>
    </submittedName>
</protein>
<evidence type="ECO:0000313" key="3">
    <source>
        <dbReference type="Proteomes" id="UP000789595"/>
    </source>
</evidence>
<keyword evidence="3" id="KW-1185">Reference proteome</keyword>
<dbReference type="Proteomes" id="UP000789595">
    <property type="component" value="Unassembled WGS sequence"/>
</dbReference>
<dbReference type="AlphaFoldDB" id="A0A8J2WXG6"/>
<comment type="caution">
    <text evidence="2">The sequence shown here is derived from an EMBL/GenBank/DDBJ whole genome shotgun (WGS) entry which is preliminary data.</text>
</comment>